<reference evidence="8" key="1">
    <citation type="submission" date="2020-04" db="EMBL/GenBank/DDBJ databases">
        <authorList>
            <person name="Zhang T."/>
        </authorList>
    </citation>
    <scope>NUCLEOTIDE SEQUENCE</scope>
    <source>
        <strain evidence="8">HKST-UBA14</strain>
    </source>
</reference>
<dbReference type="GO" id="GO:0022625">
    <property type="term" value="C:cytosolic large ribosomal subunit"/>
    <property type="evidence" value="ECO:0007669"/>
    <property type="project" value="TreeGrafter"/>
</dbReference>
<dbReference type="GO" id="GO:0006412">
    <property type="term" value="P:translation"/>
    <property type="evidence" value="ECO:0007669"/>
    <property type="project" value="UniProtKB-UniRule"/>
</dbReference>
<evidence type="ECO:0000313" key="8">
    <source>
        <dbReference type="EMBL" id="MCA9382823.1"/>
    </source>
</evidence>
<comment type="caution">
    <text evidence="8">The sequence shown here is derived from an EMBL/GenBank/DDBJ whole genome shotgun (WGS) entry which is preliminary data.</text>
</comment>
<dbReference type="PANTHER" id="PTHR15680">
    <property type="entry name" value="RIBOSOMAL PROTEIN L19"/>
    <property type="match status" value="1"/>
</dbReference>
<evidence type="ECO:0000256" key="4">
    <source>
        <dbReference type="ARBA" id="ARBA00035171"/>
    </source>
</evidence>
<evidence type="ECO:0000313" key="9">
    <source>
        <dbReference type="Proteomes" id="UP000783287"/>
    </source>
</evidence>
<organism evidence="8 9">
    <name type="scientific">Candidatus Dojkabacteria bacterium</name>
    <dbReference type="NCBI Taxonomy" id="2099670"/>
    <lineage>
        <taxon>Bacteria</taxon>
        <taxon>Candidatus Dojkabacteria</taxon>
    </lineage>
</organism>
<protein>
    <recommendedName>
        <fullName evidence="4 5">Large ribosomal subunit protein bL19</fullName>
    </recommendedName>
</protein>
<accession>A0A955L560</accession>
<keyword evidence="2 5" id="KW-0689">Ribosomal protein</keyword>
<dbReference type="Gene3D" id="2.30.30.790">
    <property type="match status" value="1"/>
</dbReference>
<evidence type="ECO:0000256" key="5">
    <source>
        <dbReference type="HAMAP-Rule" id="MF_00402"/>
    </source>
</evidence>
<dbReference type="AlphaFoldDB" id="A0A955L560"/>
<dbReference type="EMBL" id="JAGQLK010000006">
    <property type="protein sequence ID" value="MCA9382823.1"/>
    <property type="molecule type" value="Genomic_DNA"/>
</dbReference>
<dbReference type="PRINTS" id="PR00061">
    <property type="entry name" value="RIBOSOMALL19"/>
</dbReference>
<dbReference type="Pfam" id="PF01245">
    <property type="entry name" value="Ribosomal_L19"/>
    <property type="match status" value="1"/>
</dbReference>
<evidence type="ECO:0000256" key="2">
    <source>
        <dbReference type="ARBA" id="ARBA00022980"/>
    </source>
</evidence>
<dbReference type="InterPro" id="IPR018257">
    <property type="entry name" value="Ribosomal_bL19_CS"/>
</dbReference>
<evidence type="ECO:0000256" key="6">
    <source>
        <dbReference type="RuleBase" id="RU000559"/>
    </source>
</evidence>
<dbReference type="InterPro" id="IPR008991">
    <property type="entry name" value="Translation_prot_SH3-like_sf"/>
</dbReference>
<sequence>MNTELLTKIEKPFMKKAPKFQVGDTVAVYTIVREGSDKKRIQIFKGLVIAIKGSGTRKMFTVRKISAGIGVEKIFPLNSPNIEKIEVLRAGKVRRSKIYYMRDRIGKQAMKVDEGSRNLEDAMVDDEQVEEEVAEVTTDEQSEQETQSESTESKEESKESDAKEEEKKEEKAS</sequence>
<feature type="compositionally biased region" description="Basic and acidic residues" evidence="7">
    <location>
        <begin position="151"/>
        <end position="173"/>
    </location>
</feature>
<dbReference type="NCBIfam" id="TIGR01024">
    <property type="entry name" value="rplS_bact"/>
    <property type="match status" value="1"/>
</dbReference>
<reference evidence="8" key="2">
    <citation type="journal article" date="2021" name="Microbiome">
        <title>Successional dynamics and alternative stable states in a saline activated sludge microbial community over 9 years.</title>
        <authorList>
            <person name="Wang Y."/>
            <person name="Ye J."/>
            <person name="Ju F."/>
            <person name="Liu L."/>
            <person name="Boyd J.A."/>
            <person name="Deng Y."/>
            <person name="Parks D.H."/>
            <person name="Jiang X."/>
            <person name="Yin X."/>
            <person name="Woodcroft B.J."/>
            <person name="Tyson G.W."/>
            <person name="Hugenholtz P."/>
            <person name="Polz M.F."/>
            <person name="Zhang T."/>
        </authorList>
    </citation>
    <scope>NUCLEOTIDE SEQUENCE</scope>
    <source>
        <strain evidence="8">HKST-UBA14</strain>
    </source>
</reference>
<proteinExistence type="inferred from homology"/>
<dbReference type="InterPro" id="IPR038657">
    <property type="entry name" value="Ribosomal_bL19_sf"/>
</dbReference>
<gene>
    <name evidence="5 8" type="primary">rplS</name>
    <name evidence="8" type="ORF">KC909_00495</name>
</gene>
<evidence type="ECO:0000256" key="7">
    <source>
        <dbReference type="SAM" id="MobiDB-lite"/>
    </source>
</evidence>
<keyword evidence="3 5" id="KW-0687">Ribonucleoprotein</keyword>
<dbReference type="PANTHER" id="PTHR15680:SF9">
    <property type="entry name" value="LARGE RIBOSOMAL SUBUNIT PROTEIN BL19M"/>
    <property type="match status" value="1"/>
</dbReference>
<feature type="region of interest" description="Disordered" evidence="7">
    <location>
        <begin position="112"/>
        <end position="173"/>
    </location>
</feature>
<dbReference type="InterPro" id="IPR001857">
    <property type="entry name" value="Ribosomal_bL19"/>
</dbReference>
<dbReference type="GO" id="GO:0003735">
    <property type="term" value="F:structural constituent of ribosome"/>
    <property type="evidence" value="ECO:0007669"/>
    <property type="project" value="InterPro"/>
</dbReference>
<comment type="similarity">
    <text evidence="1 5 6">Belongs to the bacterial ribosomal protein bL19 family.</text>
</comment>
<evidence type="ECO:0000256" key="1">
    <source>
        <dbReference type="ARBA" id="ARBA00005781"/>
    </source>
</evidence>
<name>A0A955L560_9BACT</name>
<comment type="function">
    <text evidence="5 6">This protein is located at the 30S-50S ribosomal subunit interface and may play a role in the structure and function of the aminoacyl-tRNA binding site.</text>
</comment>
<dbReference type="Proteomes" id="UP000783287">
    <property type="component" value="Unassembled WGS sequence"/>
</dbReference>
<dbReference type="PROSITE" id="PS01015">
    <property type="entry name" value="RIBOSOMAL_L19"/>
    <property type="match status" value="1"/>
</dbReference>
<dbReference type="HAMAP" id="MF_00402">
    <property type="entry name" value="Ribosomal_bL19"/>
    <property type="match status" value="1"/>
</dbReference>
<evidence type="ECO:0000256" key="3">
    <source>
        <dbReference type="ARBA" id="ARBA00023274"/>
    </source>
</evidence>
<dbReference type="SUPFAM" id="SSF50104">
    <property type="entry name" value="Translation proteins SH3-like domain"/>
    <property type="match status" value="1"/>
</dbReference>
<feature type="compositionally biased region" description="Acidic residues" evidence="7">
    <location>
        <begin position="122"/>
        <end position="143"/>
    </location>
</feature>